<keyword evidence="1" id="KW-0472">Membrane</keyword>
<dbReference type="KEGG" id="tput:QJT81_21655"/>
<organism evidence="3">
    <name type="scientific">Candidatus Thiothrix putei</name>
    <dbReference type="NCBI Taxonomy" id="3080811"/>
    <lineage>
        <taxon>Bacteria</taxon>
        <taxon>Pseudomonadati</taxon>
        <taxon>Pseudomonadota</taxon>
        <taxon>Gammaproteobacteria</taxon>
        <taxon>Thiotrichales</taxon>
        <taxon>Thiotrichaceae</taxon>
        <taxon>Thiothrix</taxon>
    </lineage>
</organism>
<dbReference type="Pfam" id="PF13127">
    <property type="entry name" value="DUF3955"/>
    <property type="match status" value="1"/>
</dbReference>
<dbReference type="InterPro" id="IPR025016">
    <property type="entry name" value="DUF3955"/>
</dbReference>
<evidence type="ECO:0000259" key="2">
    <source>
        <dbReference type="Pfam" id="PF13127"/>
    </source>
</evidence>
<feature type="domain" description="DUF3955" evidence="2">
    <location>
        <begin position="11"/>
        <end position="63"/>
    </location>
</feature>
<evidence type="ECO:0000313" key="3">
    <source>
        <dbReference type="EMBL" id="WGZ94348.1"/>
    </source>
</evidence>
<name>A0AA95HEC3_9GAMM</name>
<evidence type="ECO:0000256" key="1">
    <source>
        <dbReference type="SAM" id="Phobius"/>
    </source>
</evidence>
<accession>A0AA95HEC3</accession>
<feature type="transmembrane region" description="Helical" evidence="1">
    <location>
        <begin position="43"/>
        <end position="67"/>
    </location>
</feature>
<dbReference type="Proteomes" id="UP001301326">
    <property type="component" value="Chromosome"/>
</dbReference>
<reference evidence="3" key="2">
    <citation type="submission" date="2023-04" db="EMBL/GenBank/DDBJ databases">
        <authorList>
            <person name="Beletskiy A.V."/>
            <person name="Mardanov A.V."/>
            <person name="Ravin N.V."/>
        </authorList>
    </citation>
    <scope>NUCLEOTIDE SEQUENCE</scope>
    <source>
        <strain evidence="3">GKL-02</strain>
    </source>
</reference>
<dbReference type="AlphaFoldDB" id="A0AA95HEC3"/>
<protein>
    <submittedName>
        <fullName evidence="3">DUF3955 domain-containing protein</fullName>
    </submittedName>
</protein>
<keyword evidence="1" id="KW-1133">Transmembrane helix</keyword>
<reference evidence="3" key="1">
    <citation type="journal article" date="2023" name="Int. J. Mol. Sci.">
        <title>Metagenomics Revealed a New Genus 'Candidatus Thiocaldithrix dubininis' gen. nov., sp. nov. and a New Species 'Candidatus Thiothrix putei' sp. nov. in the Family Thiotrichaceae, Some Members of Which Have Traits of Both Na+- and H+-Motive Energetics.</title>
        <authorList>
            <person name="Ravin N.V."/>
            <person name="Muntyan M.S."/>
            <person name="Smolyakov D.D."/>
            <person name="Rudenko T.S."/>
            <person name="Beletsky A.V."/>
            <person name="Mardanov A.V."/>
            <person name="Grabovich M.Y."/>
        </authorList>
    </citation>
    <scope>NUCLEOTIDE SEQUENCE</scope>
    <source>
        <strain evidence="3">GKL-02</strain>
    </source>
</reference>
<feature type="transmembrane region" description="Helical" evidence="1">
    <location>
        <begin position="12"/>
        <end position="31"/>
    </location>
</feature>
<proteinExistence type="predicted"/>
<dbReference type="EMBL" id="CP124756">
    <property type="protein sequence ID" value="WGZ94348.1"/>
    <property type="molecule type" value="Genomic_DNA"/>
</dbReference>
<sequence length="74" mass="8040">MKYFTVTNGKIFFLVMGAVCLLAFQFIGGTVDAEGVLHEPFALLPLGYLFLLIGVVLGLFGLLRAAFRWKGLGS</sequence>
<keyword evidence="1" id="KW-0812">Transmembrane</keyword>
<gene>
    <name evidence="3" type="ORF">QJT81_21655</name>
</gene>